<keyword evidence="9" id="KW-1185">Reference proteome</keyword>
<dbReference type="AlphaFoldDB" id="A0A021VM34"/>
<dbReference type="InterPro" id="IPR013324">
    <property type="entry name" value="RNA_pol_sigma_r3/r4-like"/>
</dbReference>
<dbReference type="Pfam" id="PF04545">
    <property type="entry name" value="Sigma70_r4"/>
    <property type="match status" value="1"/>
</dbReference>
<dbReference type="SUPFAM" id="SSF88946">
    <property type="entry name" value="Sigma2 domain of RNA polymerase sigma factors"/>
    <property type="match status" value="1"/>
</dbReference>
<feature type="domain" description="RNA polymerase sigma-70 region 2" evidence="6">
    <location>
        <begin position="31"/>
        <end position="97"/>
    </location>
</feature>
<evidence type="ECO:0000313" key="9">
    <source>
        <dbReference type="Proteomes" id="UP000019753"/>
    </source>
</evidence>
<dbReference type="GO" id="GO:0003677">
    <property type="term" value="F:DNA binding"/>
    <property type="evidence" value="ECO:0007669"/>
    <property type="project" value="UniProtKB-KW"/>
</dbReference>
<dbReference type="NCBIfam" id="TIGR02937">
    <property type="entry name" value="sigma70-ECF"/>
    <property type="match status" value="1"/>
</dbReference>
<evidence type="ECO:0000256" key="1">
    <source>
        <dbReference type="ARBA" id="ARBA00010641"/>
    </source>
</evidence>
<dbReference type="EMBL" id="AXCW01000318">
    <property type="protein sequence ID" value="EYR62143.1"/>
    <property type="molecule type" value="Genomic_DNA"/>
</dbReference>
<dbReference type="Proteomes" id="UP000019753">
    <property type="component" value="Unassembled WGS sequence"/>
</dbReference>
<evidence type="ECO:0000313" key="8">
    <source>
        <dbReference type="EMBL" id="EYR62143.1"/>
    </source>
</evidence>
<dbReference type="InterPro" id="IPR013325">
    <property type="entry name" value="RNA_pol_sigma_r2"/>
</dbReference>
<dbReference type="GO" id="GO:0006352">
    <property type="term" value="P:DNA-templated transcription initiation"/>
    <property type="evidence" value="ECO:0007669"/>
    <property type="project" value="InterPro"/>
</dbReference>
<dbReference type="PANTHER" id="PTHR43133">
    <property type="entry name" value="RNA POLYMERASE ECF-TYPE SIGMA FACTO"/>
    <property type="match status" value="1"/>
</dbReference>
<evidence type="ECO:0000256" key="3">
    <source>
        <dbReference type="ARBA" id="ARBA00023082"/>
    </source>
</evidence>
<keyword evidence="3" id="KW-0731">Sigma factor</keyword>
<comment type="caution">
    <text evidence="8">The sequence shown here is derived from an EMBL/GenBank/DDBJ whole genome shotgun (WGS) entry which is preliminary data.</text>
</comment>
<accession>A0A021VM34</accession>
<dbReference type="GO" id="GO:0016987">
    <property type="term" value="F:sigma factor activity"/>
    <property type="evidence" value="ECO:0007669"/>
    <property type="project" value="UniProtKB-KW"/>
</dbReference>
<organism evidence="8 9">
    <name type="scientific">Actinotalea ferrariae CF5-4</name>
    <dbReference type="NCBI Taxonomy" id="948458"/>
    <lineage>
        <taxon>Bacteria</taxon>
        <taxon>Bacillati</taxon>
        <taxon>Actinomycetota</taxon>
        <taxon>Actinomycetes</taxon>
        <taxon>Micrococcales</taxon>
        <taxon>Cellulomonadaceae</taxon>
        <taxon>Actinotalea</taxon>
    </lineage>
</organism>
<dbReference type="InterPro" id="IPR039425">
    <property type="entry name" value="RNA_pol_sigma-70-like"/>
</dbReference>
<name>A0A021VM34_9CELL</name>
<evidence type="ECO:0000256" key="4">
    <source>
        <dbReference type="ARBA" id="ARBA00023125"/>
    </source>
</evidence>
<dbReference type="InterPro" id="IPR036388">
    <property type="entry name" value="WH-like_DNA-bd_sf"/>
</dbReference>
<evidence type="ECO:0000256" key="5">
    <source>
        <dbReference type="ARBA" id="ARBA00023163"/>
    </source>
</evidence>
<dbReference type="SUPFAM" id="SSF88659">
    <property type="entry name" value="Sigma3 and sigma4 domains of RNA polymerase sigma factors"/>
    <property type="match status" value="1"/>
</dbReference>
<evidence type="ECO:0000259" key="6">
    <source>
        <dbReference type="Pfam" id="PF04542"/>
    </source>
</evidence>
<sequence length="189" mass="21202">MHLVRAPSTWDDVEVARAFAAGQEAGLAEAYRRWSAFIHTLALRSLRDETDAQDVTQQVFVNAWRGRSGYDVTRALPGWLTGIARNAIADVHARRARERRDQLAAVATVETVAEAETAQVADRLTVADELSRLGEPQRTIMALAFYDDLTHDQISRRLDIPLGTVKSHIRRSLLRLRDRLEVDGAAHRP</sequence>
<keyword evidence="4" id="KW-0238">DNA-binding</keyword>
<dbReference type="Pfam" id="PF04542">
    <property type="entry name" value="Sigma70_r2"/>
    <property type="match status" value="1"/>
</dbReference>
<reference evidence="8 9" key="1">
    <citation type="submission" date="2014-01" db="EMBL/GenBank/DDBJ databases">
        <title>Actinotalea ferrariae CF5-4.</title>
        <authorList>
            <person name="Chen F."/>
            <person name="Li Y."/>
            <person name="Wang G."/>
        </authorList>
    </citation>
    <scope>NUCLEOTIDE SEQUENCE [LARGE SCALE GENOMIC DNA]</scope>
    <source>
        <strain evidence="8 9">CF5-4</strain>
    </source>
</reference>
<comment type="similarity">
    <text evidence="1">Belongs to the sigma-70 factor family. ECF subfamily.</text>
</comment>
<dbReference type="InterPro" id="IPR007627">
    <property type="entry name" value="RNA_pol_sigma70_r2"/>
</dbReference>
<dbReference type="InterPro" id="IPR014284">
    <property type="entry name" value="RNA_pol_sigma-70_dom"/>
</dbReference>
<feature type="domain" description="RNA polymerase sigma-70 region 4" evidence="7">
    <location>
        <begin position="130"/>
        <end position="177"/>
    </location>
</feature>
<evidence type="ECO:0000259" key="7">
    <source>
        <dbReference type="Pfam" id="PF04545"/>
    </source>
</evidence>
<protein>
    <submittedName>
        <fullName evidence="8">Sigma factor</fullName>
    </submittedName>
</protein>
<dbReference type="Gene3D" id="1.10.10.10">
    <property type="entry name" value="Winged helix-like DNA-binding domain superfamily/Winged helix DNA-binding domain"/>
    <property type="match status" value="1"/>
</dbReference>
<keyword evidence="2" id="KW-0805">Transcription regulation</keyword>
<keyword evidence="5" id="KW-0804">Transcription</keyword>
<dbReference type="InterPro" id="IPR007630">
    <property type="entry name" value="RNA_pol_sigma70_r4"/>
</dbReference>
<dbReference type="PANTHER" id="PTHR43133:SF62">
    <property type="entry name" value="RNA POLYMERASE SIGMA FACTOR SIGZ"/>
    <property type="match status" value="1"/>
</dbReference>
<proteinExistence type="inferred from homology"/>
<gene>
    <name evidence="8" type="ORF">N866_11270</name>
</gene>
<evidence type="ECO:0000256" key="2">
    <source>
        <dbReference type="ARBA" id="ARBA00023015"/>
    </source>
</evidence>
<dbReference type="Gene3D" id="1.10.1740.10">
    <property type="match status" value="1"/>
</dbReference>